<keyword evidence="10" id="KW-0807">Transducer</keyword>
<evidence type="ECO:0000256" key="3">
    <source>
        <dbReference type="ARBA" id="ARBA00022480"/>
    </source>
</evidence>
<comment type="similarity">
    <text evidence="2 11">Belongs to the G-protein coupled receptor T2R family.</text>
</comment>
<feature type="transmembrane region" description="Helical" evidence="12">
    <location>
        <begin position="18"/>
        <end position="44"/>
    </location>
</feature>
<keyword evidence="8 12" id="KW-0472">Membrane</keyword>
<dbReference type="PANTHER" id="PTHR11394:SF52">
    <property type="entry name" value="TASTE RECEPTOR TYPE 2 MEMBER 38"/>
    <property type="match status" value="1"/>
</dbReference>
<keyword evidence="4" id="KW-0716">Sensory transduction</keyword>
<name>A0AB34GTV7_ESCRO</name>
<dbReference type="GO" id="GO:0016020">
    <property type="term" value="C:membrane"/>
    <property type="evidence" value="ECO:0007669"/>
    <property type="project" value="UniProtKB-SubCell"/>
</dbReference>
<reference evidence="13 14" key="1">
    <citation type="submission" date="2022-11" db="EMBL/GenBank/DDBJ databases">
        <title>Whole genome sequence of Eschrichtius robustus ER-17-0199.</title>
        <authorList>
            <person name="Bruniche-Olsen A."/>
            <person name="Black A.N."/>
            <person name="Fields C.J."/>
            <person name="Walden K."/>
            <person name="Dewoody J.A."/>
        </authorList>
    </citation>
    <scope>NUCLEOTIDE SEQUENCE [LARGE SCALE GENOMIC DNA]</scope>
    <source>
        <strain evidence="13">ER-17-0199</strain>
        <tissue evidence="13">Blubber</tissue>
    </source>
</reference>
<evidence type="ECO:0000313" key="13">
    <source>
        <dbReference type="EMBL" id="KAJ8782889.1"/>
    </source>
</evidence>
<organism evidence="13 14">
    <name type="scientific">Eschrichtius robustus</name>
    <name type="common">California gray whale</name>
    <name type="synonym">Eschrichtius gibbosus</name>
    <dbReference type="NCBI Taxonomy" id="9764"/>
    <lineage>
        <taxon>Eukaryota</taxon>
        <taxon>Metazoa</taxon>
        <taxon>Chordata</taxon>
        <taxon>Craniata</taxon>
        <taxon>Vertebrata</taxon>
        <taxon>Euteleostomi</taxon>
        <taxon>Mammalia</taxon>
        <taxon>Eutheria</taxon>
        <taxon>Laurasiatheria</taxon>
        <taxon>Artiodactyla</taxon>
        <taxon>Whippomorpha</taxon>
        <taxon>Cetacea</taxon>
        <taxon>Mysticeti</taxon>
        <taxon>Eschrichtiidae</taxon>
        <taxon>Eschrichtius</taxon>
    </lineage>
</organism>
<evidence type="ECO:0000256" key="4">
    <source>
        <dbReference type="ARBA" id="ARBA00022606"/>
    </source>
</evidence>
<feature type="transmembrane region" description="Helical" evidence="12">
    <location>
        <begin position="96"/>
        <end position="118"/>
    </location>
</feature>
<dbReference type="Pfam" id="PF05296">
    <property type="entry name" value="TAS2R"/>
    <property type="match status" value="1"/>
</dbReference>
<keyword evidence="5 12" id="KW-0812">Transmembrane</keyword>
<proteinExistence type="inferred from homology"/>
<sequence>MVTLTAIVTVPYEVRNAFLFFSVLEFAVGILVNAFIFLMTFWVVVRRWPLSNCDLVLLNLSLTWLFLHGLLFLDAIQLTHFQWIKDPLSLCYQTILMLWMLVNQAGLWLTTCLSLLYCSKTVHFFHTFLLRLASWISRKIPQMLLVILISGNAKLKGAVETILLWAQSSLKVRADRKADPRMPDLC</sequence>
<evidence type="ECO:0000256" key="5">
    <source>
        <dbReference type="ARBA" id="ARBA00022692"/>
    </source>
</evidence>
<evidence type="ECO:0000256" key="8">
    <source>
        <dbReference type="ARBA" id="ARBA00023136"/>
    </source>
</evidence>
<evidence type="ECO:0000256" key="12">
    <source>
        <dbReference type="SAM" id="Phobius"/>
    </source>
</evidence>
<keyword evidence="6 12" id="KW-1133">Transmembrane helix</keyword>
<dbReference type="EMBL" id="JAIQCJ010002089">
    <property type="protein sequence ID" value="KAJ8782889.1"/>
    <property type="molecule type" value="Genomic_DNA"/>
</dbReference>
<evidence type="ECO:0000313" key="14">
    <source>
        <dbReference type="Proteomes" id="UP001159641"/>
    </source>
</evidence>
<evidence type="ECO:0000256" key="6">
    <source>
        <dbReference type="ARBA" id="ARBA00022989"/>
    </source>
</evidence>
<evidence type="ECO:0000256" key="10">
    <source>
        <dbReference type="ARBA" id="ARBA00023224"/>
    </source>
</evidence>
<evidence type="ECO:0000256" key="1">
    <source>
        <dbReference type="ARBA" id="ARBA00004141"/>
    </source>
</evidence>
<accession>A0AB34GTV7</accession>
<evidence type="ECO:0000256" key="7">
    <source>
        <dbReference type="ARBA" id="ARBA00023040"/>
    </source>
</evidence>
<dbReference type="Proteomes" id="UP001159641">
    <property type="component" value="Unassembled WGS sequence"/>
</dbReference>
<gene>
    <name evidence="13" type="ORF">J1605_009497</name>
</gene>
<evidence type="ECO:0000256" key="11">
    <source>
        <dbReference type="RuleBase" id="RU004423"/>
    </source>
</evidence>
<dbReference type="GO" id="GO:0033038">
    <property type="term" value="F:bitter taste receptor activity"/>
    <property type="evidence" value="ECO:0007669"/>
    <property type="project" value="InterPro"/>
</dbReference>
<comment type="subcellular location">
    <subcellularLocation>
        <location evidence="1">Membrane</location>
        <topology evidence="1">Multi-pass membrane protein</topology>
    </subcellularLocation>
</comment>
<dbReference type="InterPro" id="IPR007960">
    <property type="entry name" value="TAS2R"/>
</dbReference>
<keyword evidence="14" id="KW-1185">Reference proteome</keyword>
<keyword evidence="7" id="KW-0297">G-protein coupled receptor</keyword>
<dbReference type="AlphaFoldDB" id="A0AB34GTV7"/>
<comment type="caution">
    <text evidence="13">The sequence shown here is derived from an EMBL/GenBank/DDBJ whole genome shotgun (WGS) entry which is preliminary data.</text>
</comment>
<dbReference type="PANTHER" id="PTHR11394">
    <property type="entry name" value="TASTE RECEPTOR TYPE 2"/>
    <property type="match status" value="1"/>
</dbReference>
<keyword evidence="3" id="KW-0919">Taste</keyword>
<dbReference type="GO" id="GO:0004930">
    <property type="term" value="F:G protein-coupled receptor activity"/>
    <property type="evidence" value="ECO:0007669"/>
    <property type="project" value="UniProtKB-KW"/>
</dbReference>
<evidence type="ECO:0000256" key="2">
    <source>
        <dbReference type="ARBA" id="ARBA00007376"/>
    </source>
</evidence>
<evidence type="ECO:0000256" key="9">
    <source>
        <dbReference type="ARBA" id="ARBA00023170"/>
    </source>
</evidence>
<keyword evidence="9" id="KW-0675">Receptor</keyword>
<evidence type="ECO:0008006" key="15">
    <source>
        <dbReference type="Google" id="ProtNLM"/>
    </source>
</evidence>
<protein>
    <recommendedName>
        <fullName evidence="15">Taste receptor type 2</fullName>
    </recommendedName>
</protein>
<feature type="transmembrane region" description="Helical" evidence="12">
    <location>
        <begin position="56"/>
        <end position="76"/>
    </location>
</feature>